<reference evidence="1" key="1">
    <citation type="submission" date="2016-10" db="EMBL/GenBank/DDBJ databases">
        <title>The High Quality Genome of Vibrio alginolyticus K01M1.</title>
        <authorList>
            <person name="Wendling C."/>
            <person name="Chibani C.M."/>
            <person name="Hertel R."/>
            <person name="Sproer C."/>
            <person name="Bunk B."/>
            <person name="Overmann J."/>
            <person name="Roth O."/>
            <person name="Liesegang H."/>
        </authorList>
    </citation>
    <scope>NUCLEOTIDE SEQUENCE</scope>
    <source>
        <strain evidence="1">K05K4</strain>
        <plasmid evidence="1">pL289</plasmid>
    </source>
</reference>
<sequence>MMRNDPWHYPRTELATHIVGGMYRNLLDRVSIFAHRKRGKTQFIKRDIIPLCREHGILPIYIDFWMDKRNPELCFIESVRLALSDNQSFLKKLQAKIGKMTFDALGQKLEVDINKTDEQNKLHSGLITVFHELNSLKTPVLLLLDEVQHLASRPEFDVFTAALRSFVVNREDSLVKCIFTGSSQEGLNQLFKDSKAPFYNSAQTQKFAELDMDFVQFELNTFAEVTGGKVLDADKALEILIKQNRAPARFVEMLRGMALNKVYDLEVGFKEFDNEIQESQTPFKAMYDQLRPIDIAILKLVATNESSGLYTPTGLNKVAAIMEVEPSDITKSAVQYSVKLLKQLEIIYSPARGKLAFENLDFKDYLLEI</sequence>
<dbReference type="InterPro" id="IPR027417">
    <property type="entry name" value="P-loop_NTPase"/>
</dbReference>
<accession>A0A1W6UEX2</accession>
<dbReference type="PANTHER" id="PTHR34301">
    <property type="entry name" value="DNA-BINDING PROTEIN-RELATED"/>
    <property type="match status" value="1"/>
</dbReference>
<dbReference type="RefSeq" id="WP_157666752.1">
    <property type="nucleotide sequence ID" value="NZ_CP017898.1"/>
</dbReference>
<name>A0A1W6UEX2_VIBAL</name>
<proteinExistence type="predicted"/>
<organism evidence="1">
    <name type="scientific">Vibrio alginolyticus</name>
    <dbReference type="NCBI Taxonomy" id="663"/>
    <lineage>
        <taxon>Bacteria</taxon>
        <taxon>Pseudomonadati</taxon>
        <taxon>Pseudomonadota</taxon>
        <taxon>Gammaproteobacteria</taxon>
        <taxon>Vibrionales</taxon>
        <taxon>Vibrionaceae</taxon>
        <taxon>Vibrio</taxon>
    </lineage>
</organism>
<dbReference type="PANTHER" id="PTHR34301:SF8">
    <property type="entry name" value="ATPASE DOMAIN-CONTAINING PROTEIN"/>
    <property type="match status" value="1"/>
</dbReference>
<protein>
    <submittedName>
        <fullName evidence="1">Archaeal ATPase</fullName>
    </submittedName>
</protein>
<evidence type="ECO:0000313" key="1">
    <source>
        <dbReference type="EMBL" id="ARP21636.1"/>
    </source>
</evidence>
<dbReference type="AlphaFoldDB" id="A0A1W6UEX2"/>
<dbReference type="Gene3D" id="3.40.50.300">
    <property type="entry name" value="P-loop containing nucleotide triphosphate hydrolases"/>
    <property type="match status" value="1"/>
</dbReference>
<dbReference type="SUPFAM" id="SSF52540">
    <property type="entry name" value="P-loop containing nucleoside triphosphate hydrolases"/>
    <property type="match status" value="1"/>
</dbReference>
<keyword evidence="1" id="KW-0614">Plasmid</keyword>
<gene>
    <name evidence="1" type="ORF">K05K4_49270</name>
</gene>
<dbReference type="EMBL" id="CP017904">
    <property type="protein sequence ID" value="ARP21636.1"/>
    <property type="molecule type" value="Genomic_DNA"/>
</dbReference>
<geneLocation type="plasmid" evidence="1">
    <name>pL289</name>
</geneLocation>